<dbReference type="AlphaFoldDB" id="A0A1H5HK52"/>
<keyword evidence="1" id="KW-1133">Transmembrane helix</keyword>
<dbReference type="Proteomes" id="UP000199220">
    <property type="component" value="Unassembled WGS sequence"/>
</dbReference>
<protein>
    <submittedName>
        <fullName evidence="2">Uncharacterized protein</fullName>
    </submittedName>
</protein>
<reference evidence="3" key="1">
    <citation type="submission" date="2016-10" db="EMBL/GenBank/DDBJ databases">
        <authorList>
            <person name="Varghese N."/>
            <person name="Submissions S."/>
        </authorList>
    </citation>
    <scope>NUCLEOTIDE SEQUENCE [LARGE SCALE GENOMIC DNA]</scope>
    <source>
        <strain evidence="3">DSM 21368</strain>
    </source>
</reference>
<organism evidence="2 3">
    <name type="scientific">Ruania alba</name>
    <dbReference type="NCBI Taxonomy" id="648782"/>
    <lineage>
        <taxon>Bacteria</taxon>
        <taxon>Bacillati</taxon>
        <taxon>Actinomycetota</taxon>
        <taxon>Actinomycetes</taxon>
        <taxon>Micrococcales</taxon>
        <taxon>Ruaniaceae</taxon>
        <taxon>Ruania</taxon>
    </lineage>
</organism>
<name>A0A1H5HK52_9MICO</name>
<proteinExistence type="predicted"/>
<evidence type="ECO:0000313" key="3">
    <source>
        <dbReference type="Proteomes" id="UP000199220"/>
    </source>
</evidence>
<sequence>MTEPLHVPPSVRCNRGVGWSFWLVMGITALVTLVAIVGTYDRAPGGATFGLPGVGIGVLIILVRAVGLPRLEIRTAERSLRTRRRTIPFSAVSRISFTKHIKAGTWADFIGHEGDTLGRMSIAGSLCAAPTAEQWTALEHMIASTVHGANPTDRPSAPGRPLSPAAAISIVQAQAAWCRAGHRSDARRAPAAALLGTTVSLR</sequence>
<evidence type="ECO:0000256" key="1">
    <source>
        <dbReference type="SAM" id="Phobius"/>
    </source>
</evidence>
<evidence type="ECO:0000313" key="2">
    <source>
        <dbReference type="EMBL" id="SEE27638.1"/>
    </source>
</evidence>
<feature type="transmembrane region" description="Helical" evidence="1">
    <location>
        <begin position="21"/>
        <end position="40"/>
    </location>
</feature>
<accession>A0A1H5HK52</accession>
<dbReference type="RefSeq" id="WP_139177711.1">
    <property type="nucleotide sequence ID" value="NZ_FNTX01000001.1"/>
</dbReference>
<feature type="transmembrane region" description="Helical" evidence="1">
    <location>
        <begin position="46"/>
        <end position="66"/>
    </location>
</feature>
<keyword evidence="1" id="KW-0812">Transmembrane</keyword>
<gene>
    <name evidence="2" type="ORF">SAMN04488554_1967</name>
</gene>
<keyword evidence="1" id="KW-0472">Membrane</keyword>
<dbReference type="EMBL" id="FNTX01000001">
    <property type="protein sequence ID" value="SEE27638.1"/>
    <property type="molecule type" value="Genomic_DNA"/>
</dbReference>
<keyword evidence="3" id="KW-1185">Reference proteome</keyword>
<dbReference type="STRING" id="648782.SAMN04488554_1967"/>
<dbReference type="OrthoDB" id="5148540at2"/>